<name>A0A024QHD5_9BACI</name>
<keyword evidence="2" id="KW-1185">Reference proteome</keyword>
<gene>
    <name evidence="1" type="ORF">BN990_04283</name>
</gene>
<dbReference type="Proteomes" id="UP000028875">
    <property type="component" value="Unassembled WGS sequence"/>
</dbReference>
<sequence length="80" mass="9454">MQLIDSINLNEKAETIADQVFFMISNMEYHSSKNDIPEFLDHLKEELREDPLLYPMILTSLERIFQDKLNQLCDKAIKHS</sequence>
<organism evidence="1 2">
    <name type="scientific">Virgibacillus massiliensis</name>
    <dbReference type="NCBI Taxonomy" id="1462526"/>
    <lineage>
        <taxon>Bacteria</taxon>
        <taxon>Bacillati</taxon>
        <taxon>Bacillota</taxon>
        <taxon>Bacilli</taxon>
        <taxon>Bacillales</taxon>
        <taxon>Bacillaceae</taxon>
        <taxon>Virgibacillus</taxon>
    </lineage>
</organism>
<protein>
    <submittedName>
        <fullName evidence="1">Uncharacterized protein</fullName>
    </submittedName>
</protein>
<accession>A0A024QHD5</accession>
<dbReference type="EMBL" id="CCDP010000003">
    <property type="protein sequence ID" value="CDQ41904.1"/>
    <property type="molecule type" value="Genomic_DNA"/>
</dbReference>
<proteinExistence type="predicted"/>
<dbReference type="AlphaFoldDB" id="A0A024QHD5"/>
<evidence type="ECO:0000313" key="2">
    <source>
        <dbReference type="Proteomes" id="UP000028875"/>
    </source>
</evidence>
<dbReference type="STRING" id="1462526.BN990_04283"/>
<reference evidence="2" key="2">
    <citation type="submission" date="2014-05" db="EMBL/GenBank/DDBJ databases">
        <title>Draft genome sequence of Virgibacillus massiliensis Vm-5.</title>
        <authorList>
            <person name="Khelaifia S."/>
            <person name="Croce O."/>
            <person name="Lagier J.C."/>
            <person name="Raoult D."/>
        </authorList>
    </citation>
    <scope>NUCLEOTIDE SEQUENCE [LARGE SCALE GENOMIC DNA]</scope>
    <source>
        <strain evidence="2">Vm-5</strain>
    </source>
</reference>
<dbReference type="RefSeq" id="WP_038246909.1">
    <property type="nucleotide sequence ID" value="NZ_BNER01000008.1"/>
</dbReference>
<comment type="caution">
    <text evidence="1">The sequence shown here is derived from an EMBL/GenBank/DDBJ whole genome shotgun (WGS) entry which is preliminary data.</text>
</comment>
<reference evidence="1 2" key="1">
    <citation type="submission" date="2014-03" db="EMBL/GenBank/DDBJ databases">
        <authorList>
            <person name="Urmite Genomes U."/>
        </authorList>
    </citation>
    <scope>NUCLEOTIDE SEQUENCE [LARGE SCALE GENOMIC DNA]</scope>
    <source>
        <strain evidence="1 2">Vm-5</strain>
    </source>
</reference>
<evidence type="ECO:0000313" key="1">
    <source>
        <dbReference type="EMBL" id="CDQ41904.1"/>
    </source>
</evidence>